<sequence>MNTYDLPKEWLFNHSPEPQDDEAALKVRTVFISDIHLGTKGCQAAVLLDFLKDCDAQMYYLIDDIVDGWRLKRSWYWPRLHNDVVQKLLRKARKGAQVYYVPGNHDEFLRAYDGLAFGDIEVRQEMIHLTADGRRLLVLHGDQYDNVVLYSKWLAFLGDKAYELLLRLNRPINRIRGWFGLSHWSLSAYLKLKVKNAVSYISCFEQVVANDAKDKGVDGVVCGHIHHAEIRDIDGIIYYNDGDWVESCTALVEHFDGSMEIIRWLDVYNQRIKKALKGEMSVTQTVREASVV</sequence>
<comment type="caution">
    <text evidence="7">The sequence shown here is derived from an EMBL/GenBank/DDBJ whole genome shotgun (WGS) entry which is preliminary data.</text>
</comment>
<dbReference type="InterPro" id="IPR029052">
    <property type="entry name" value="Metallo-depent_PP-like"/>
</dbReference>
<name>A0A8J3CMU6_9BURK</name>
<evidence type="ECO:0000259" key="6">
    <source>
        <dbReference type="Pfam" id="PF00149"/>
    </source>
</evidence>
<dbReference type="AlphaFoldDB" id="A0A8J3CMU6"/>
<dbReference type="GO" id="GO:0046872">
    <property type="term" value="F:metal ion binding"/>
    <property type="evidence" value="ECO:0007669"/>
    <property type="project" value="UniProtKB-KW"/>
</dbReference>
<dbReference type="GO" id="GO:0009245">
    <property type="term" value="P:lipid A biosynthetic process"/>
    <property type="evidence" value="ECO:0007669"/>
    <property type="project" value="TreeGrafter"/>
</dbReference>
<reference evidence="7" key="2">
    <citation type="submission" date="2020-09" db="EMBL/GenBank/DDBJ databases">
        <authorList>
            <person name="Sun Q."/>
            <person name="Kim S."/>
        </authorList>
    </citation>
    <scope>NUCLEOTIDE SEQUENCE</scope>
    <source>
        <strain evidence="7">KCTC 32501</strain>
    </source>
</reference>
<reference evidence="7" key="1">
    <citation type="journal article" date="2014" name="Int. J. Syst. Evol. Microbiol.">
        <title>Complete genome sequence of Corynebacterium casei LMG S-19264T (=DSM 44701T), isolated from a smear-ripened cheese.</title>
        <authorList>
            <consortium name="US DOE Joint Genome Institute (JGI-PGF)"/>
            <person name="Walter F."/>
            <person name="Albersmeier A."/>
            <person name="Kalinowski J."/>
            <person name="Ruckert C."/>
        </authorList>
    </citation>
    <scope>NUCLEOTIDE SEQUENCE</scope>
    <source>
        <strain evidence="7">KCTC 32501</strain>
    </source>
</reference>
<gene>
    <name evidence="7" type="ORF">GCM10009007_11780</name>
</gene>
<dbReference type="GO" id="GO:0016020">
    <property type="term" value="C:membrane"/>
    <property type="evidence" value="ECO:0007669"/>
    <property type="project" value="GOC"/>
</dbReference>
<accession>A0A8J3CMU6</accession>
<dbReference type="Pfam" id="PF00149">
    <property type="entry name" value="Metallophos"/>
    <property type="match status" value="1"/>
</dbReference>
<dbReference type="RefSeq" id="WP_189492976.1">
    <property type="nucleotide sequence ID" value="NZ_BMZG01000005.1"/>
</dbReference>
<keyword evidence="2" id="KW-0997">Cell inner membrane</keyword>
<protein>
    <recommendedName>
        <fullName evidence="6">Calcineurin-like phosphoesterase domain-containing protein</fullName>
    </recommendedName>
</protein>
<evidence type="ECO:0000313" key="7">
    <source>
        <dbReference type="EMBL" id="GHA72431.1"/>
    </source>
</evidence>
<evidence type="ECO:0000313" key="8">
    <source>
        <dbReference type="Proteomes" id="UP000614287"/>
    </source>
</evidence>
<keyword evidence="8" id="KW-1185">Reference proteome</keyword>
<dbReference type="InterPro" id="IPR043461">
    <property type="entry name" value="LpxH-like"/>
</dbReference>
<evidence type="ECO:0000256" key="3">
    <source>
        <dbReference type="ARBA" id="ARBA00022723"/>
    </source>
</evidence>
<keyword evidence="5" id="KW-0464">Manganese</keyword>
<keyword evidence="4" id="KW-0472">Membrane</keyword>
<keyword evidence="1" id="KW-1003">Cell membrane</keyword>
<evidence type="ECO:0000256" key="2">
    <source>
        <dbReference type="ARBA" id="ARBA00022519"/>
    </source>
</evidence>
<dbReference type="SUPFAM" id="SSF56300">
    <property type="entry name" value="Metallo-dependent phosphatases"/>
    <property type="match status" value="1"/>
</dbReference>
<dbReference type="CDD" id="cd07398">
    <property type="entry name" value="MPP_YbbF-LpxH"/>
    <property type="match status" value="1"/>
</dbReference>
<feature type="domain" description="Calcineurin-like phosphoesterase" evidence="6">
    <location>
        <begin position="28"/>
        <end position="227"/>
    </location>
</feature>
<dbReference type="Proteomes" id="UP000614287">
    <property type="component" value="Unassembled WGS sequence"/>
</dbReference>
<keyword evidence="3" id="KW-0479">Metal-binding</keyword>
<evidence type="ECO:0000256" key="5">
    <source>
        <dbReference type="ARBA" id="ARBA00023211"/>
    </source>
</evidence>
<organism evidence="7 8">
    <name type="scientific">Formosimonas limnophila</name>
    <dbReference type="NCBI Taxonomy" id="1384487"/>
    <lineage>
        <taxon>Bacteria</taxon>
        <taxon>Pseudomonadati</taxon>
        <taxon>Pseudomonadota</taxon>
        <taxon>Betaproteobacteria</taxon>
        <taxon>Burkholderiales</taxon>
        <taxon>Burkholderiaceae</taxon>
        <taxon>Formosimonas</taxon>
    </lineage>
</organism>
<dbReference type="Gene3D" id="3.60.21.10">
    <property type="match status" value="1"/>
</dbReference>
<evidence type="ECO:0000256" key="4">
    <source>
        <dbReference type="ARBA" id="ARBA00023136"/>
    </source>
</evidence>
<dbReference type="EMBL" id="BMZG01000005">
    <property type="protein sequence ID" value="GHA72431.1"/>
    <property type="molecule type" value="Genomic_DNA"/>
</dbReference>
<proteinExistence type="predicted"/>
<dbReference type="PANTHER" id="PTHR34990:SF2">
    <property type="entry name" value="BLL8164 PROTEIN"/>
    <property type="match status" value="1"/>
</dbReference>
<dbReference type="InterPro" id="IPR004843">
    <property type="entry name" value="Calcineurin-like_PHP"/>
</dbReference>
<evidence type="ECO:0000256" key="1">
    <source>
        <dbReference type="ARBA" id="ARBA00022475"/>
    </source>
</evidence>
<dbReference type="GO" id="GO:0008758">
    <property type="term" value="F:UDP-2,3-diacylglucosamine hydrolase activity"/>
    <property type="evidence" value="ECO:0007669"/>
    <property type="project" value="TreeGrafter"/>
</dbReference>
<dbReference type="PANTHER" id="PTHR34990">
    <property type="entry name" value="UDP-2,3-DIACYLGLUCOSAMINE HYDROLASE-RELATED"/>
    <property type="match status" value="1"/>
</dbReference>